<feature type="signal peptide" evidence="2">
    <location>
        <begin position="1"/>
        <end position="19"/>
    </location>
</feature>
<evidence type="ECO:0008006" key="5">
    <source>
        <dbReference type="Google" id="ProtNLM"/>
    </source>
</evidence>
<reference evidence="3 4" key="1">
    <citation type="submission" date="2019-11" db="EMBL/GenBank/DDBJ databases">
        <title>Draft genome sequence of Blautia luti DSM 14534T, isolated from human stool.</title>
        <authorList>
            <person name="Ortiz R."/>
            <person name="Melis-Arcos F."/>
            <person name="Covarrubias P."/>
            <person name="Cardenas J.P."/>
            <person name="Perez-Donoso J."/>
            <person name="Almonacid D."/>
        </authorList>
    </citation>
    <scope>NUCLEOTIDE SEQUENCE [LARGE SCALE GENOMIC DNA]</scope>
    <source>
        <strain evidence="3 4">DSM 14534</strain>
    </source>
</reference>
<accession>A0A844GHS2</accession>
<comment type="caution">
    <text evidence="3">The sequence shown here is derived from an EMBL/GenBank/DDBJ whole genome shotgun (WGS) entry which is preliminary data.</text>
</comment>
<sequence length="335" mass="36470">MKKRYLILTGMLVMAVAAAGCGKKQDTQTETVQTSPTPTPEATKAPEVVNMQTSTEDDITNIMGEKTDTASKVVFVNSTGDDIAAIYVRPHVSDDTDDSDDTWGSDLVNGKFTLKDKDKALYYYNKDQKDSDGKTVTSYDIRVTYTDEEKNECFFRDIPLPTVSQITLCMDTSGDDSIPYAKYLLGSTKKEVSTLNDVKKRLGLTDDSSDSSDDSSSDSETYGTPTPVPDDSSDDQNEEQDDQNGGDNNEDPSPTEAPEDPDTPSDPSDSDDMISTAEQYIGQSLSALQSACGDPEGSDYEDDPETGKMGLHYYSNFTVSTTVDENGNEIVSGIW</sequence>
<feature type="compositionally biased region" description="Low complexity" evidence="1">
    <location>
        <begin position="34"/>
        <end position="43"/>
    </location>
</feature>
<evidence type="ECO:0000313" key="4">
    <source>
        <dbReference type="Proteomes" id="UP000437824"/>
    </source>
</evidence>
<dbReference type="EMBL" id="WMBC01000002">
    <property type="protein sequence ID" value="MTD60251.1"/>
    <property type="molecule type" value="Genomic_DNA"/>
</dbReference>
<dbReference type="AlphaFoldDB" id="A0A844GHS2"/>
<gene>
    <name evidence="3" type="ORF">GKZ57_02980</name>
</gene>
<protein>
    <recommendedName>
        <fullName evidence="5">DUF5067 domain-containing protein</fullName>
    </recommendedName>
</protein>
<keyword evidence="2" id="KW-0732">Signal</keyword>
<feature type="compositionally biased region" description="Acidic residues" evidence="1">
    <location>
        <begin position="207"/>
        <end position="217"/>
    </location>
</feature>
<evidence type="ECO:0000256" key="2">
    <source>
        <dbReference type="SAM" id="SignalP"/>
    </source>
</evidence>
<organism evidence="3 4">
    <name type="scientific">Blautia luti DSM 14534 = JCM 17040</name>
    <dbReference type="NCBI Taxonomy" id="649762"/>
    <lineage>
        <taxon>Bacteria</taxon>
        <taxon>Bacillati</taxon>
        <taxon>Bacillota</taxon>
        <taxon>Clostridia</taxon>
        <taxon>Lachnospirales</taxon>
        <taxon>Lachnospiraceae</taxon>
        <taxon>Blautia</taxon>
    </lineage>
</organism>
<feature type="region of interest" description="Disordered" evidence="1">
    <location>
        <begin position="202"/>
        <end position="307"/>
    </location>
</feature>
<feature type="compositionally biased region" description="Acidic residues" evidence="1">
    <location>
        <begin position="231"/>
        <end position="250"/>
    </location>
</feature>
<name>A0A844GHS2_9FIRM</name>
<evidence type="ECO:0000256" key="1">
    <source>
        <dbReference type="SAM" id="MobiDB-lite"/>
    </source>
</evidence>
<feature type="compositionally biased region" description="Polar residues" evidence="1">
    <location>
        <begin position="276"/>
        <end position="289"/>
    </location>
</feature>
<feature type="chain" id="PRO_5039268823" description="DUF5067 domain-containing protein" evidence="2">
    <location>
        <begin position="20"/>
        <end position="335"/>
    </location>
</feature>
<proteinExistence type="predicted"/>
<feature type="compositionally biased region" description="Acidic residues" evidence="1">
    <location>
        <begin position="257"/>
        <end position="272"/>
    </location>
</feature>
<evidence type="ECO:0000313" key="3">
    <source>
        <dbReference type="EMBL" id="MTD60251.1"/>
    </source>
</evidence>
<dbReference type="PROSITE" id="PS51257">
    <property type="entry name" value="PROKAR_LIPOPROTEIN"/>
    <property type="match status" value="1"/>
</dbReference>
<dbReference type="Proteomes" id="UP000437824">
    <property type="component" value="Unassembled WGS sequence"/>
</dbReference>
<dbReference type="RefSeq" id="WP_154779676.1">
    <property type="nucleotide sequence ID" value="NZ_WMBC01000002.1"/>
</dbReference>
<feature type="region of interest" description="Disordered" evidence="1">
    <location>
        <begin position="23"/>
        <end position="43"/>
    </location>
</feature>